<dbReference type="Proteomes" id="UP000077755">
    <property type="component" value="Chromosome 7"/>
</dbReference>
<accession>A0A175YBR2</accession>
<keyword evidence="2" id="KW-1185">Reference proteome</keyword>
<protein>
    <submittedName>
        <fullName evidence="1">Uncharacterized protein</fullName>
    </submittedName>
</protein>
<reference evidence="1" key="1">
    <citation type="journal article" date="2016" name="Nat. Genet.">
        <title>A high-quality carrot genome assembly provides new insights into carotenoid accumulation and asterid genome evolution.</title>
        <authorList>
            <person name="Iorizzo M."/>
            <person name="Ellison S."/>
            <person name="Senalik D."/>
            <person name="Zeng P."/>
            <person name="Satapoomin P."/>
            <person name="Huang J."/>
            <person name="Bowman M."/>
            <person name="Iovene M."/>
            <person name="Sanseverino W."/>
            <person name="Cavagnaro P."/>
            <person name="Yildiz M."/>
            <person name="Macko-Podgorni A."/>
            <person name="Moranska E."/>
            <person name="Grzebelus E."/>
            <person name="Grzebelus D."/>
            <person name="Ashrafi H."/>
            <person name="Zheng Z."/>
            <person name="Cheng S."/>
            <person name="Spooner D."/>
            <person name="Van Deynze A."/>
            <person name="Simon P."/>
        </authorList>
    </citation>
    <scope>NUCLEOTIDE SEQUENCE</scope>
    <source>
        <tissue evidence="1">Leaf</tissue>
    </source>
</reference>
<reference evidence="1" key="2">
    <citation type="submission" date="2022-03" db="EMBL/GenBank/DDBJ databases">
        <title>Draft title - Genomic analysis of global carrot germplasm unveils the trajectory of domestication and the origin of high carotenoid orange carrot.</title>
        <authorList>
            <person name="Iorizzo M."/>
            <person name="Ellison S."/>
            <person name="Senalik D."/>
            <person name="Macko-Podgorni A."/>
            <person name="Grzebelus D."/>
            <person name="Bostan H."/>
            <person name="Rolling W."/>
            <person name="Curaba J."/>
            <person name="Simon P."/>
        </authorList>
    </citation>
    <scope>NUCLEOTIDE SEQUENCE</scope>
    <source>
        <tissue evidence="1">Leaf</tissue>
    </source>
</reference>
<dbReference type="EMBL" id="CP093349">
    <property type="protein sequence ID" value="WOH08823.1"/>
    <property type="molecule type" value="Genomic_DNA"/>
</dbReference>
<organism evidence="1 2">
    <name type="scientific">Daucus carota subsp. sativus</name>
    <name type="common">Carrot</name>
    <dbReference type="NCBI Taxonomy" id="79200"/>
    <lineage>
        <taxon>Eukaryota</taxon>
        <taxon>Viridiplantae</taxon>
        <taxon>Streptophyta</taxon>
        <taxon>Embryophyta</taxon>
        <taxon>Tracheophyta</taxon>
        <taxon>Spermatophyta</taxon>
        <taxon>Magnoliopsida</taxon>
        <taxon>eudicotyledons</taxon>
        <taxon>Gunneridae</taxon>
        <taxon>Pentapetalae</taxon>
        <taxon>asterids</taxon>
        <taxon>campanulids</taxon>
        <taxon>Apiales</taxon>
        <taxon>Apiaceae</taxon>
        <taxon>Apioideae</taxon>
        <taxon>Scandiceae</taxon>
        <taxon>Daucinae</taxon>
        <taxon>Daucus</taxon>
        <taxon>Daucus sect. Daucus</taxon>
    </lineage>
</organism>
<gene>
    <name evidence="1" type="ORF">DCAR_0728273</name>
</gene>
<dbReference type="AlphaFoldDB" id="A0A175YBR2"/>
<name>A0A175YBR2_DAUCS</name>
<proteinExistence type="predicted"/>
<dbReference type="Gramene" id="KZM80730">
    <property type="protein sequence ID" value="KZM80730"/>
    <property type="gene ID" value="DCAR_031699"/>
</dbReference>
<evidence type="ECO:0000313" key="2">
    <source>
        <dbReference type="Proteomes" id="UP000077755"/>
    </source>
</evidence>
<evidence type="ECO:0000313" key="1">
    <source>
        <dbReference type="EMBL" id="WOH08823.1"/>
    </source>
</evidence>
<sequence>MTIHQTSFSLPSLFAVYNNDLKGVLYAWCLPEISSYARKYVQDLYKGFT</sequence>